<comment type="caution">
    <text evidence="1">The sequence shown here is derived from an EMBL/GenBank/DDBJ whole genome shotgun (WGS) entry which is preliminary data.</text>
</comment>
<keyword evidence="2" id="KW-1185">Reference proteome</keyword>
<reference evidence="1 2" key="1">
    <citation type="submission" date="2020-04" db="EMBL/GenBank/DDBJ databases">
        <authorList>
            <person name="Alioto T."/>
            <person name="Alioto T."/>
            <person name="Gomez Garrido J."/>
        </authorList>
    </citation>
    <scope>NUCLEOTIDE SEQUENCE [LARGE SCALE GENOMIC DNA]</scope>
</reference>
<evidence type="ECO:0000313" key="1">
    <source>
        <dbReference type="EMBL" id="CAB3388346.1"/>
    </source>
</evidence>
<organism evidence="1 2">
    <name type="scientific">Cloeon dipterum</name>
    <dbReference type="NCBI Taxonomy" id="197152"/>
    <lineage>
        <taxon>Eukaryota</taxon>
        <taxon>Metazoa</taxon>
        <taxon>Ecdysozoa</taxon>
        <taxon>Arthropoda</taxon>
        <taxon>Hexapoda</taxon>
        <taxon>Insecta</taxon>
        <taxon>Pterygota</taxon>
        <taxon>Palaeoptera</taxon>
        <taxon>Ephemeroptera</taxon>
        <taxon>Pisciforma</taxon>
        <taxon>Baetidae</taxon>
        <taxon>Cloeon</taxon>
    </lineage>
</organism>
<evidence type="ECO:0000313" key="2">
    <source>
        <dbReference type="Proteomes" id="UP000494165"/>
    </source>
</evidence>
<name>A0A8S1E4B1_9INSE</name>
<dbReference type="Proteomes" id="UP000494165">
    <property type="component" value="Unassembled WGS sequence"/>
</dbReference>
<accession>A0A8S1E4B1</accession>
<dbReference type="AlphaFoldDB" id="A0A8S1E4B1"/>
<sequence length="116" mass="13214">MIVLLDYPSAKSQLESEAVFTDLFHDLENLVRPTRFPTWKGLDALADIAGFYPALDISMQFAPPEICCNAMRSLLHAKVATDKRVVTELENNFPYVVRYNNQIFIVMHLAKQILLS</sequence>
<dbReference type="EMBL" id="CADEPI010000756">
    <property type="protein sequence ID" value="CAB3388346.1"/>
    <property type="molecule type" value="Genomic_DNA"/>
</dbReference>
<protein>
    <submittedName>
        <fullName evidence="1">Uncharacterized protein</fullName>
    </submittedName>
</protein>
<gene>
    <name evidence="1" type="ORF">CLODIP_2_CD10818</name>
</gene>
<proteinExistence type="predicted"/>